<accession>A0ABU0BEY1</accession>
<evidence type="ECO:0000313" key="2">
    <source>
        <dbReference type="Proteomes" id="UP001224682"/>
    </source>
</evidence>
<dbReference type="EMBL" id="JAUSUI010000005">
    <property type="protein sequence ID" value="MDQ0303848.1"/>
    <property type="molecule type" value="Genomic_DNA"/>
</dbReference>
<keyword evidence="2" id="KW-1185">Reference proteome</keyword>
<reference evidence="1 2" key="1">
    <citation type="submission" date="2023-07" db="EMBL/GenBank/DDBJ databases">
        <title>Genomic Encyclopedia of Type Strains, Phase IV (KMG-IV): sequencing the most valuable type-strain genomes for metagenomic binning, comparative biology and taxonomic classification.</title>
        <authorList>
            <person name="Goeker M."/>
        </authorList>
    </citation>
    <scope>NUCLEOTIDE SEQUENCE [LARGE SCALE GENOMIC DNA]</scope>
    <source>
        <strain evidence="1 2">DSM 2457</strain>
    </source>
</reference>
<dbReference type="RefSeq" id="WP_307020553.1">
    <property type="nucleotide sequence ID" value="NZ_JAUSUI010000005.1"/>
</dbReference>
<dbReference type="Proteomes" id="UP001224682">
    <property type="component" value="Unassembled WGS sequence"/>
</dbReference>
<name>A0ABU0BEY1_9HYPH</name>
<organism evidence="1 2">
    <name type="scientific">Ancylobacter polymorphus</name>
    <dbReference type="NCBI Taxonomy" id="223390"/>
    <lineage>
        <taxon>Bacteria</taxon>
        <taxon>Pseudomonadati</taxon>
        <taxon>Pseudomonadota</taxon>
        <taxon>Alphaproteobacteria</taxon>
        <taxon>Hyphomicrobiales</taxon>
        <taxon>Xanthobacteraceae</taxon>
        <taxon>Ancylobacter</taxon>
    </lineage>
</organism>
<evidence type="ECO:0000313" key="1">
    <source>
        <dbReference type="EMBL" id="MDQ0303848.1"/>
    </source>
</evidence>
<dbReference type="GO" id="GO:0003677">
    <property type="term" value="F:DNA binding"/>
    <property type="evidence" value="ECO:0007669"/>
    <property type="project" value="UniProtKB-KW"/>
</dbReference>
<protein>
    <submittedName>
        <fullName evidence="1">DNA-binding NtrC family response regulator</fullName>
    </submittedName>
</protein>
<keyword evidence="1" id="KW-0238">DNA-binding</keyword>
<proteinExistence type="predicted"/>
<feature type="non-terminal residue" evidence="1">
    <location>
        <position position="65"/>
    </location>
</feature>
<gene>
    <name evidence="1" type="ORF">J2S75_002882</name>
</gene>
<comment type="caution">
    <text evidence="1">The sequence shown here is derived from an EMBL/GenBank/DDBJ whole genome shotgun (WGS) entry which is preliminary data.</text>
</comment>
<sequence length="65" mass="6746">MTADMPDAVEEIAAIIRDYSSKPYTVEASRNAARAILGARAMQAAMAAQGGGAWEAGELTTLAEC</sequence>